<evidence type="ECO:0000313" key="5">
    <source>
        <dbReference type="Proteomes" id="UP000053257"/>
    </source>
</evidence>
<protein>
    <recommendedName>
        <fullName evidence="3">CS domain-containing protein</fullName>
    </recommendedName>
</protein>
<gene>
    <name evidence="4" type="ORF">PHLGIDRAFT_123107</name>
</gene>
<dbReference type="InterPro" id="IPR007009">
    <property type="entry name" value="Shq1_C"/>
</dbReference>
<feature type="compositionally biased region" description="Acidic residues" evidence="2">
    <location>
        <begin position="455"/>
        <end position="465"/>
    </location>
</feature>
<dbReference type="InterPro" id="IPR007052">
    <property type="entry name" value="CS_dom"/>
</dbReference>
<keyword evidence="5" id="KW-1185">Reference proteome</keyword>
<accession>A0A0C3PAA8</accession>
<dbReference type="GO" id="GO:0005654">
    <property type="term" value="C:nucleoplasm"/>
    <property type="evidence" value="ECO:0007669"/>
    <property type="project" value="TreeGrafter"/>
</dbReference>
<evidence type="ECO:0000256" key="2">
    <source>
        <dbReference type="SAM" id="MobiDB-lite"/>
    </source>
</evidence>
<dbReference type="PANTHER" id="PTHR12967">
    <property type="entry name" value="PROTEIN SHQ1 HOMOLOG"/>
    <property type="match status" value="1"/>
</dbReference>
<dbReference type="SUPFAM" id="SSF49764">
    <property type="entry name" value="HSP20-like chaperones"/>
    <property type="match status" value="1"/>
</dbReference>
<evidence type="ECO:0000259" key="3">
    <source>
        <dbReference type="PROSITE" id="PS51203"/>
    </source>
</evidence>
<feature type="region of interest" description="Disordered" evidence="2">
    <location>
        <begin position="449"/>
        <end position="473"/>
    </location>
</feature>
<dbReference type="Proteomes" id="UP000053257">
    <property type="component" value="Unassembled WGS sequence"/>
</dbReference>
<dbReference type="AlphaFoldDB" id="A0A0C3PAA8"/>
<dbReference type="STRING" id="745531.A0A0C3PAA8"/>
<evidence type="ECO:0000256" key="1">
    <source>
        <dbReference type="ARBA" id="ARBA00005607"/>
    </source>
</evidence>
<dbReference type="PANTHER" id="PTHR12967:SF0">
    <property type="entry name" value="PROTEIN SHQ1 HOMOLOG"/>
    <property type="match status" value="1"/>
</dbReference>
<dbReference type="OrthoDB" id="73639at2759"/>
<dbReference type="EMBL" id="KN840743">
    <property type="protein sequence ID" value="KIP01723.1"/>
    <property type="molecule type" value="Genomic_DNA"/>
</dbReference>
<dbReference type="InterPro" id="IPR039742">
    <property type="entry name" value="Shq1"/>
</dbReference>
<dbReference type="Pfam" id="PF04925">
    <property type="entry name" value="SHQ1"/>
    <property type="match status" value="1"/>
</dbReference>
<dbReference type="HOGENOM" id="CLU_030217_1_0_1"/>
<feature type="domain" description="CS" evidence="3">
    <location>
        <begin position="1"/>
        <end position="89"/>
    </location>
</feature>
<name>A0A0C3PAA8_PHLG1</name>
<comment type="similarity">
    <text evidence="1">Belongs to the SHQ1 family.</text>
</comment>
<organism evidence="4 5">
    <name type="scientific">Phlebiopsis gigantea (strain 11061_1 CR5-6)</name>
    <name type="common">White-rot fungus</name>
    <name type="synonym">Peniophora gigantea</name>
    <dbReference type="NCBI Taxonomy" id="745531"/>
    <lineage>
        <taxon>Eukaryota</taxon>
        <taxon>Fungi</taxon>
        <taxon>Dikarya</taxon>
        <taxon>Basidiomycota</taxon>
        <taxon>Agaricomycotina</taxon>
        <taxon>Agaricomycetes</taxon>
        <taxon>Polyporales</taxon>
        <taxon>Phanerochaetaceae</taxon>
        <taxon>Phlebiopsis</taxon>
    </lineage>
</organism>
<proteinExistence type="inferred from homology"/>
<dbReference type="InterPro" id="IPR048696">
    <property type="entry name" value="SHQ1-like_CS"/>
</dbReference>
<sequence length="473" mass="53509">MITPRFSCSQNENSVVVSVYCPSVRASDVEINVDESLFTLHINPYYLRLNFPHPLQEDDEASAQYDPGSGFLTVTLTKAVPGQPFEDLDLLAKLLAPRPSESRSQGPLIEVLDSQAPEESVEDDLIAQTENLSLERNEILEAAENDWQLKQEVPEPLSSLKTTTQERYGFLDMYTGYFQHVGHTENEVNELGADAETCSPAERRTRRVRHEDGKWDEEHYMADFADDDYIQELIRWTHPHTVAQTDFAYTEEENLVMLRLPRKEYLVTASQTHHLYLTLLTLLFAYAYDSRTTQHDPTPESGWTISTLVPAFAALDPAPYSPPPPDGPPATFAPSELAAVFTASYRRALAFPLFRSFALAERCRADVAAVLRGGRRVVVRCLLELKRVLDRHDVYYVYSKIWVDDFCVWAQALASDDALLRLAAAVGALRMEKRFVGWDLEELEGLTRADGERADDSDDESEDEVERMLPAPL</sequence>
<dbReference type="InterPro" id="IPR008978">
    <property type="entry name" value="HSP20-like_chaperone"/>
</dbReference>
<dbReference type="PROSITE" id="PS51203">
    <property type="entry name" value="CS"/>
    <property type="match status" value="1"/>
</dbReference>
<reference evidence="4 5" key="1">
    <citation type="journal article" date="2014" name="PLoS Genet.">
        <title>Analysis of the Phlebiopsis gigantea genome, transcriptome and secretome provides insight into its pioneer colonization strategies of wood.</title>
        <authorList>
            <person name="Hori C."/>
            <person name="Ishida T."/>
            <person name="Igarashi K."/>
            <person name="Samejima M."/>
            <person name="Suzuki H."/>
            <person name="Master E."/>
            <person name="Ferreira P."/>
            <person name="Ruiz-Duenas F.J."/>
            <person name="Held B."/>
            <person name="Canessa P."/>
            <person name="Larrondo L.F."/>
            <person name="Schmoll M."/>
            <person name="Druzhinina I.S."/>
            <person name="Kubicek C.P."/>
            <person name="Gaskell J.A."/>
            <person name="Kersten P."/>
            <person name="St John F."/>
            <person name="Glasner J."/>
            <person name="Sabat G."/>
            <person name="Splinter BonDurant S."/>
            <person name="Syed K."/>
            <person name="Yadav J."/>
            <person name="Mgbeahuruike A.C."/>
            <person name="Kovalchuk A."/>
            <person name="Asiegbu F.O."/>
            <person name="Lackner G."/>
            <person name="Hoffmeister D."/>
            <person name="Rencoret J."/>
            <person name="Gutierrez A."/>
            <person name="Sun H."/>
            <person name="Lindquist E."/>
            <person name="Barry K."/>
            <person name="Riley R."/>
            <person name="Grigoriev I.V."/>
            <person name="Henrissat B."/>
            <person name="Kues U."/>
            <person name="Berka R.M."/>
            <person name="Martinez A.T."/>
            <person name="Covert S.F."/>
            <person name="Blanchette R.A."/>
            <person name="Cullen D."/>
        </authorList>
    </citation>
    <scope>NUCLEOTIDE SEQUENCE [LARGE SCALE GENOMIC DNA]</scope>
    <source>
        <strain evidence="4 5">11061_1 CR5-6</strain>
    </source>
</reference>
<dbReference type="GO" id="GO:0051082">
    <property type="term" value="F:unfolded protein binding"/>
    <property type="evidence" value="ECO:0007669"/>
    <property type="project" value="TreeGrafter"/>
</dbReference>
<dbReference type="GO" id="GO:0005737">
    <property type="term" value="C:cytoplasm"/>
    <property type="evidence" value="ECO:0007669"/>
    <property type="project" value="TreeGrafter"/>
</dbReference>
<dbReference type="GO" id="GO:0000493">
    <property type="term" value="P:box H/ACA snoRNP assembly"/>
    <property type="evidence" value="ECO:0007669"/>
    <property type="project" value="InterPro"/>
</dbReference>
<dbReference type="CDD" id="cd06463">
    <property type="entry name" value="p23_like"/>
    <property type="match status" value="1"/>
</dbReference>
<dbReference type="Gene3D" id="2.60.40.790">
    <property type="match status" value="1"/>
</dbReference>
<dbReference type="Pfam" id="PF21413">
    <property type="entry name" value="SHQ1-like_CS"/>
    <property type="match status" value="1"/>
</dbReference>
<evidence type="ECO:0000313" key="4">
    <source>
        <dbReference type="EMBL" id="KIP01723.1"/>
    </source>
</evidence>